<evidence type="ECO:0000313" key="2">
    <source>
        <dbReference type="EMBL" id="KAL2050740.1"/>
    </source>
</evidence>
<evidence type="ECO:0000313" key="3">
    <source>
        <dbReference type="Proteomes" id="UP001590951"/>
    </source>
</evidence>
<sequence length="154" mass="17547">MEWTTAAAFVVDAFEEWQTQVSGRKDAVQCKRRRELFNLISKGSGNIQHKTMGNSGNTKYLVINILVTDPPFQGQGIGSELLRWARDLADKEQTSFRAQVPMAICWLFERAGFTEVEGSRLILDIVDPNEFVFALIPGRYEILFVVREARFNSE</sequence>
<feature type="domain" description="N-acetyltransferase" evidence="1">
    <location>
        <begin position="1"/>
        <end position="138"/>
    </location>
</feature>
<dbReference type="CDD" id="cd04301">
    <property type="entry name" value="NAT_SF"/>
    <property type="match status" value="1"/>
</dbReference>
<protein>
    <recommendedName>
        <fullName evidence="1">N-acetyltransferase domain-containing protein</fullName>
    </recommendedName>
</protein>
<dbReference type="Pfam" id="PF13508">
    <property type="entry name" value="Acetyltransf_7"/>
    <property type="match status" value="1"/>
</dbReference>
<dbReference type="SUPFAM" id="SSF55729">
    <property type="entry name" value="Acyl-CoA N-acyltransferases (Nat)"/>
    <property type="match status" value="1"/>
</dbReference>
<comment type="caution">
    <text evidence="2">The sequence shown here is derived from an EMBL/GenBank/DDBJ whole genome shotgun (WGS) entry which is preliminary data.</text>
</comment>
<name>A0ABR4AZ37_9LECA</name>
<evidence type="ECO:0000259" key="1">
    <source>
        <dbReference type="PROSITE" id="PS51186"/>
    </source>
</evidence>
<dbReference type="InterPro" id="IPR016181">
    <property type="entry name" value="Acyl_CoA_acyltransferase"/>
</dbReference>
<dbReference type="EMBL" id="JBHFEH010000043">
    <property type="protein sequence ID" value="KAL2050740.1"/>
    <property type="molecule type" value="Genomic_DNA"/>
</dbReference>
<dbReference type="Proteomes" id="UP001590951">
    <property type="component" value="Unassembled WGS sequence"/>
</dbReference>
<dbReference type="PROSITE" id="PS51186">
    <property type="entry name" value="GNAT"/>
    <property type="match status" value="1"/>
</dbReference>
<dbReference type="Gene3D" id="3.40.630.30">
    <property type="match status" value="1"/>
</dbReference>
<proteinExistence type="predicted"/>
<gene>
    <name evidence="2" type="ORF">ABVK25_008978</name>
</gene>
<dbReference type="InterPro" id="IPR000182">
    <property type="entry name" value="GNAT_dom"/>
</dbReference>
<keyword evidence="3" id="KW-1185">Reference proteome</keyword>
<organism evidence="2 3">
    <name type="scientific">Lepraria finkii</name>
    <dbReference type="NCBI Taxonomy" id="1340010"/>
    <lineage>
        <taxon>Eukaryota</taxon>
        <taxon>Fungi</taxon>
        <taxon>Dikarya</taxon>
        <taxon>Ascomycota</taxon>
        <taxon>Pezizomycotina</taxon>
        <taxon>Lecanoromycetes</taxon>
        <taxon>OSLEUM clade</taxon>
        <taxon>Lecanoromycetidae</taxon>
        <taxon>Lecanorales</taxon>
        <taxon>Lecanorineae</taxon>
        <taxon>Stereocaulaceae</taxon>
        <taxon>Lepraria</taxon>
    </lineage>
</organism>
<reference evidence="2 3" key="1">
    <citation type="submission" date="2024-09" db="EMBL/GenBank/DDBJ databases">
        <title>Rethinking Asexuality: The Enigmatic Case of Functional Sexual Genes in Lepraria (Stereocaulaceae).</title>
        <authorList>
            <person name="Doellman M."/>
            <person name="Sun Y."/>
            <person name="Barcenas-Pena A."/>
            <person name="Lumbsch H.T."/>
            <person name="Grewe F."/>
        </authorList>
    </citation>
    <scope>NUCLEOTIDE SEQUENCE [LARGE SCALE GENOMIC DNA]</scope>
    <source>
        <strain evidence="2 3">Grewe 0041</strain>
    </source>
</reference>
<accession>A0ABR4AZ37</accession>